<sequence length="492" mass="55103">MTRLPYTDPDDEPTQPFSSPGSRMELFTVSPPSAAILVIPNRVCELTFDSPSNDHHRSSHDAQPSHDSFNAVDVGDDNAIISASPGRQMEASEVDISCLKNIVTWRDVNDRAQHSDNVNLDVYADVSTNTAIFKLYCDVRFKGKKGNKGNNIQTIYLFIYPEKIRTVTLNSNVDSLAPFSSLRFSLTQPPSLIVPGEHIMQCKPQTKGLFGLMHSLAEVTDFTIQLNNSIVTTPLISSLERIVHLFSVATDRPRTNARCANIASLYSGRGGKIVNVDAAVAKAGEPEEASEEFLPEYTASTSGQASHKRQRKDSSPSEPRSPAPHERMLLLLESMCTSIGRMETRLDSMEGRLNSMEGRLDGMEGRFGQLNSRLDGMENRFEQLESNVLDAIQCNYSPCRFGTEERTEMLDEIHEQIEDRTLDMKIECEEMLKEVEKDAEKAIEELQEEVKETLEQLEESVEENTERLVKQGLRTKLENASLRFDGTVFLDT</sequence>
<evidence type="ECO:0000256" key="1">
    <source>
        <dbReference type="SAM" id="Coils"/>
    </source>
</evidence>
<gene>
    <name evidence="3" type="ORF">BBK36DRAFT_1175072</name>
</gene>
<evidence type="ECO:0000313" key="4">
    <source>
        <dbReference type="Proteomes" id="UP000241546"/>
    </source>
</evidence>
<feature type="compositionally biased region" description="Basic and acidic residues" evidence="2">
    <location>
        <begin position="52"/>
        <end position="64"/>
    </location>
</feature>
<keyword evidence="1" id="KW-0175">Coiled coil</keyword>
<dbReference type="OrthoDB" id="47007at2759"/>
<proteinExistence type="predicted"/>
<feature type="coiled-coil region" evidence="1">
    <location>
        <begin position="339"/>
        <end position="387"/>
    </location>
</feature>
<dbReference type="GeneID" id="36604068"/>
<dbReference type="Proteomes" id="UP000241546">
    <property type="component" value="Unassembled WGS sequence"/>
</dbReference>
<evidence type="ECO:0000256" key="2">
    <source>
        <dbReference type="SAM" id="MobiDB-lite"/>
    </source>
</evidence>
<reference evidence="4" key="1">
    <citation type="submission" date="2016-07" db="EMBL/GenBank/DDBJ databases">
        <title>Multiple horizontal gene transfer events from other fungi enriched the ability of initially mycotrophic Trichoderma (Ascomycota) to feed on dead plant biomass.</title>
        <authorList>
            <consortium name="DOE Joint Genome Institute"/>
            <person name="Atanasova L."/>
            <person name="Chenthamara K."/>
            <person name="Zhang J."/>
            <person name="Grujic M."/>
            <person name="Henrissat B."/>
            <person name="Kuo A."/>
            <person name="Aerts A."/>
            <person name="Salamov A."/>
            <person name="Lipzen A."/>
            <person name="Labutti K."/>
            <person name="Barry K."/>
            <person name="Miao Y."/>
            <person name="Rahimi M.J."/>
            <person name="Shen Q."/>
            <person name="Grigoriev I.V."/>
            <person name="Kubicek C.P."/>
            <person name="Druzhinina I.S."/>
        </authorList>
    </citation>
    <scope>NUCLEOTIDE SEQUENCE [LARGE SCALE GENOMIC DNA]</scope>
    <source>
        <strain evidence="4">TUCIM 6016</strain>
    </source>
</reference>
<keyword evidence="4" id="KW-1185">Reference proteome</keyword>
<evidence type="ECO:0000313" key="3">
    <source>
        <dbReference type="EMBL" id="PTB70656.1"/>
    </source>
</evidence>
<feature type="coiled-coil region" evidence="1">
    <location>
        <begin position="425"/>
        <end position="471"/>
    </location>
</feature>
<feature type="region of interest" description="Disordered" evidence="2">
    <location>
        <begin position="1"/>
        <end position="25"/>
    </location>
</feature>
<feature type="region of interest" description="Disordered" evidence="2">
    <location>
        <begin position="50"/>
        <end position="69"/>
    </location>
</feature>
<dbReference type="RefSeq" id="XP_024753976.1">
    <property type="nucleotide sequence ID" value="XM_024895950.1"/>
</dbReference>
<feature type="region of interest" description="Disordered" evidence="2">
    <location>
        <begin position="286"/>
        <end position="324"/>
    </location>
</feature>
<dbReference type="CDD" id="cd22249">
    <property type="entry name" value="UDM1_RNF168_RNF169-like"/>
    <property type="match status" value="1"/>
</dbReference>
<organism evidence="3 4">
    <name type="scientific">Trichoderma citrinoviride</name>
    <dbReference type="NCBI Taxonomy" id="58853"/>
    <lineage>
        <taxon>Eukaryota</taxon>
        <taxon>Fungi</taxon>
        <taxon>Dikarya</taxon>
        <taxon>Ascomycota</taxon>
        <taxon>Pezizomycotina</taxon>
        <taxon>Sordariomycetes</taxon>
        <taxon>Hypocreomycetidae</taxon>
        <taxon>Hypocreales</taxon>
        <taxon>Hypocreaceae</taxon>
        <taxon>Trichoderma</taxon>
    </lineage>
</organism>
<dbReference type="Gene3D" id="1.20.5.340">
    <property type="match status" value="1"/>
</dbReference>
<name>A0A2T4BMY2_9HYPO</name>
<accession>A0A2T4BMY2</accession>
<dbReference type="EMBL" id="KZ680207">
    <property type="protein sequence ID" value="PTB70656.1"/>
    <property type="molecule type" value="Genomic_DNA"/>
</dbReference>
<protein>
    <submittedName>
        <fullName evidence="3">Uncharacterized protein</fullName>
    </submittedName>
</protein>
<dbReference type="AlphaFoldDB" id="A0A2T4BMY2"/>